<feature type="compositionally biased region" description="Polar residues" evidence="2">
    <location>
        <begin position="378"/>
        <end position="390"/>
    </location>
</feature>
<evidence type="ECO:0000256" key="1">
    <source>
        <dbReference type="SAM" id="Coils"/>
    </source>
</evidence>
<feature type="compositionally biased region" description="Basic and acidic residues" evidence="2">
    <location>
        <begin position="554"/>
        <end position="568"/>
    </location>
</feature>
<dbReference type="Proteomes" id="UP000076871">
    <property type="component" value="Unassembled WGS sequence"/>
</dbReference>
<feature type="compositionally biased region" description="Low complexity" evidence="2">
    <location>
        <begin position="573"/>
        <end position="588"/>
    </location>
</feature>
<feature type="region of interest" description="Disordered" evidence="2">
    <location>
        <begin position="1"/>
        <end position="23"/>
    </location>
</feature>
<feature type="coiled-coil region" evidence="1">
    <location>
        <begin position="625"/>
        <end position="677"/>
    </location>
</feature>
<evidence type="ECO:0000256" key="2">
    <source>
        <dbReference type="SAM" id="MobiDB-lite"/>
    </source>
</evidence>
<evidence type="ECO:0008006" key="5">
    <source>
        <dbReference type="Google" id="ProtNLM"/>
    </source>
</evidence>
<feature type="compositionally biased region" description="Polar residues" evidence="2">
    <location>
        <begin position="277"/>
        <end position="296"/>
    </location>
</feature>
<feature type="region of interest" description="Disordered" evidence="2">
    <location>
        <begin position="541"/>
        <end position="618"/>
    </location>
</feature>
<dbReference type="GeneID" id="63818892"/>
<evidence type="ECO:0000313" key="4">
    <source>
        <dbReference type="Proteomes" id="UP000076871"/>
    </source>
</evidence>
<dbReference type="EMBL" id="KV427635">
    <property type="protein sequence ID" value="KZT04693.1"/>
    <property type="molecule type" value="Genomic_DNA"/>
</dbReference>
<evidence type="ECO:0000313" key="3">
    <source>
        <dbReference type="EMBL" id="KZT04693.1"/>
    </source>
</evidence>
<dbReference type="AlphaFoldDB" id="A0A165DEB0"/>
<feature type="region of interest" description="Disordered" evidence="2">
    <location>
        <begin position="91"/>
        <end position="224"/>
    </location>
</feature>
<keyword evidence="1" id="KW-0175">Coiled coil</keyword>
<feature type="compositionally biased region" description="Low complexity" evidence="2">
    <location>
        <begin position="400"/>
        <end position="421"/>
    </location>
</feature>
<feature type="region of interest" description="Disordered" evidence="2">
    <location>
        <begin position="744"/>
        <end position="774"/>
    </location>
</feature>
<feature type="compositionally biased region" description="Low complexity" evidence="2">
    <location>
        <begin position="603"/>
        <end position="617"/>
    </location>
</feature>
<dbReference type="InParanoid" id="A0A165DEB0"/>
<organism evidence="3 4">
    <name type="scientific">Laetiporus sulphureus 93-53</name>
    <dbReference type="NCBI Taxonomy" id="1314785"/>
    <lineage>
        <taxon>Eukaryota</taxon>
        <taxon>Fungi</taxon>
        <taxon>Dikarya</taxon>
        <taxon>Basidiomycota</taxon>
        <taxon>Agaricomycotina</taxon>
        <taxon>Agaricomycetes</taxon>
        <taxon>Polyporales</taxon>
        <taxon>Laetiporus</taxon>
    </lineage>
</organism>
<reference evidence="3 4" key="1">
    <citation type="journal article" date="2016" name="Mol. Biol. Evol.">
        <title>Comparative Genomics of Early-Diverging Mushroom-Forming Fungi Provides Insights into the Origins of Lignocellulose Decay Capabilities.</title>
        <authorList>
            <person name="Nagy L.G."/>
            <person name="Riley R."/>
            <person name="Tritt A."/>
            <person name="Adam C."/>
            <person name="Daum C."/>
            <person name="Floudas D."/>
            <person name="Sun H."/>
            <person name="Yadav J.S."/>
            <person name="Pangilinan J."/>
            <person name="Larsson K.H."/>
            <person name="Matsuura K."/>
            <person name="Barry K."/>
            <person name="Labutti K."/>
            <person name="Kuo R."/>
            <person name="Ohm R.A."/>
            <person name="Bhattacharya S.S."/>
            <person name="Shirouzu T."/>
            <person name="Yoshinaga Y."/>
            <person name="Martin F.M."/>
            <person name="Grigoriev I.V."/>
            <person name="Hibbett D.S."/>
        </authorList>
    </citation>
    <scope>NUCLEOTIDE SEQUENCE [LARGE SCALE GENOMIC DNA]</scope>
    <source>
        <strain evidence="3 4">93-53</strain>
    </source>
</reference>
<accession>A0A165DEB0</accession>
<feature type="compositionally biased region" description="Polar residues" evidence="2">
    <location>
        <begin position="759"/>
        <end position="774"/>
    </location>
</feature>
<feature type="compositionally biased region" description="Polar residues" evidence="2">
    <location>
        <begin position="1"/>
        <end position="21"/>
    </location>
</feature>
<proteinExistence type="predicted"/>
<feature type="region of interest" description="Disordered" evidence="2">
    <location>
        <begin position="275"/>
        <end position="296"/>
    </location>
</feature>
<feature type="region of interest" description="Disordered" evidence="2">
    <location>
        <begin position="334"/>
        <end position="431"/>
    </location>
</feature>
<gene>
    <name evidence="3" type="ORF">LAESUDRAFT_292124</name>
</gene>
<protein>
    <recommendedName>
        <fullName evidence="5">Zn(2)-C6 fungal-type domain-containing protein</fullName>
    </recommendedName>
</protein>
<feature type="compositionally biased region" description="Basic and acidic residues" evidence="2">
    <location>
        <begin position="363"/>
        <end position="375"/>
    </location>
</feature>
<sequence length="774" mass="81097">MATPSPYSATKSTGGTRNCSQARPCDRCRRNNVKCILNTAEWARCVLCMLSSKSCSLAPKYANGRSAKGNAANQVQKRYQQLCAELLSQGSTFDELPPSPETVPGPMSGPWKDGKTKAEVQEPSLSEPACKRAGAKSRAKGKANASAQGEQVNGNASKKRPHKAAVKKEAVQVPVSSLPAEAERAPHMASEGSSPRAVISQQSPAVPSSDVNGAPTATSSSLKRRIVPVLTISDSDSDDLYDVTEFRRPFKLQRFGSSNGECILSKQAAKVEPVAESISSSSRPAALTASGSNSTAVTAPVHNVRPVQPAPLSPVYPASVPGIFTYRDLAEGGLDSETQGSSQHVLKGLVSRETIANNKGKGKARETDDSARPDADAVSNTASKAPNGKSTDVKARTKTKAATASSSNSRPTIRIPPLRIPAAKTAAARPGEQNGDIAASIAVATNTAAATVVANGVTGTKAATSAQTQAGELSAAKHSVTTTRIEPILLSPISSNAAAPAKTGSSVQGPMPVPMSISASQLSEAFGGASVPSVRSVGADKVVIRQPSPKKSAKTVEREPHQFGDDRPPVNSPPIASSSSAPAAIQSITHHPQPGDTQPVTPLPGASAAAPPADTEPQNVRDLRNMLLEERVHALQFRVRCLEERLEHAERKHEDRIRLLERQHDERVRQLERQSEERLRLFERSVEARLHGLETREKAVQEGAQTALGLAQATMKEVVRASEGRIGAIEGLLKAAVSGSASASGIQDQCEEGLREGQSGPSRLASTSAAGGQT</sequence>
<keyword evidence="4" id="KW-1185">Reference proteome</keyword>
<dbReference type="RefSeq" id="XP_040762433.1">
    <property type="nucleotide sequence ID" value="XM_040901861.1"/>
</dbReference>
<feature type="compositionally biased region" description="Polar residues" evidence="2">
    <location>
        <begin position="199"/>
        <end position="221"/>
    </location>
</feature>
<name>A0A165DEB0_9APHY</name>